<protein>
    <submittedName>
        <fullName evidence="1">Uncharacterized protein</fullName>
    </submittedName>
</protein>
<proteinExistence type="predicted"/>
<dbReference type="AlphaFoldDB" id="A0A5N6THV5"/>
<keyword evidence="2" id="KW-1185">Reference proteome</keyword>
<dbReference type="EMBL" id="ML742302">
    <property type="protein sequence ID" value="KAE8145912.1"/>
    <property type="molecule type" value="Genomic_DNA"/>
</dbReference>
<dbReference type="Proteomes" id="UP000325780">
    <property type="component" value="Unassembled WGS sequence"/>
</dbReference>
<dbReference type="OrthoDB" id="4363600at2759"/>
<reference evidence="1 2" key="1">
    <citation type="submission" date="2019-04" db="EMBL/GenBank/DDBJ databases">
        <title>Friends and foes A comparative genomics study of 23 Aspergillus species from section Flavi.</title>
        <authorList>
            <consortium name="DOE Joint Genome Institute"/>
            <person name="Kjaerbolling I."/>
            <person name="Vesth T."/>
            <person name="Frisvad J.C."/>
            <person name="Nybo J.L."/>
            <person name="Theobald S."/>
            <person name="Kildgaard S."/>
            <person name="Isbrandt T."/>
            <person name="Kuo A."/>
            <person name="Sato A."/>
            <person name="Lyhne E.K."/>
            <person name="Kogle M.E."/>
            <person name="Wiebenga A."/>
            <person name="Kun R.S."/>
            <person name="Lubbers R.J."/>
            <person name="Makela M.R."/>
            <person name="Barry K."/>
            <person name="Chovatia M."/>
            <person name="Clum A."/>
            <person name="Daum C."/>
            <person name="Haridas S."/>
            <person name="He G."/>
            <person name="LaButti K."/>
            <person name="Lipzen A."/>
            <person name="Mondo S."/>
            <person name="Riley R."/>
            <person name="Salamov A."/>
            <person name="Simmons B.A."/>
            <person name="Magnuson J.K."/>
            <person name="Henrissat B."/>
            <person name="Mortensen U.H."/>
            <person name="Larsen T.O."/>
            <person name="Devries R.P."/>
            <person name="Grigoriev I.V."/>
            <person name="Machida M."/>
            <person name="Baker S.E."/>
            <person name="Andersen M.R."/>
        </authorList>
    </citation>
    <scope>NUCLEOTIDE SEQUENCE [LARGE SCALE GENOMIC DNA]</scope>
    <source>
        <strain evidence="1 2">IBT 18842</strain>
    </source>
</reference>
<organism evidence="1 2">
    <name type="scientific">Aspergillus avenaceus</name>
    <dbReference type="NCBI Taxonomy" id="36643"/>
    <lineage>
        <taxon>Eukaryota</taxon>
        <taxon>Fungi</taxon>
        <taxon>Dikarya</taxon>
        <taxon>Ascomycota</taxon>
        <taxon>Pezizomycotina</taxon>
        <taxon>Eurotiomycetes</taxon>
        <taxon>Eurotiomycetidae</taxon>
        <taxon>Eurotiales</taxon>
        <taxon>Aspergillaceae</taxon>
        <taxon>Aspergillus</taxon>
        <taxon>Aspergillus subgen. Circumdati</taxon>
    </lineage>
</organism>
<evidence type="ECO:0000313" key="1">
    <source>
        <dbReference type="EMBL" id="KAE8145912.1"/>
    </source>
</evidence>
<evidence type="ECO:0000313" key="2">
    <source>
        <dbReference type="Proteomes" id="UP000325780"/>
    </source>
</evidence>
<gene>
    <name evidence="1" type="ORF">BDV25DRAFT_144214</name>
</gene>
<name>A0A5N6THV5_ASPAV</name>
<sequence>MNCKLIYTATYGNSGPAVVKLDGGQEKMNTGHEAFHDEAIMLPEVGEDLTDKSVLEHSRNIAPAEVVVDVGGYISDLSESESAASDDSGEPDLRRLKDEPPTYIVSHPWAIVDYHLYICSVESGKDVDTRRNGMLVYDGVDCRPIQYSELLQDNAFSPYNIDEDKQYLFWGLPIADLGPSFNGRHYILGFDCKKWTLFARHFDWVPSKTDDLWCVWDLGFDMYTVTIRDLVTLLASGLSEDVNIGLGLLSSSPFCMALGTSDDPGMEIVITILFCQWVLDFVEVLFKDDEKTGVRMRNALNCYVEECRVILARASYRAWFASRDGYTRERYQRNSSINKFTSDLFTFNRSVDSGSLGTGPWHAPGLDTCNMLRNKDRKRRKEQTEQQLERLFTIPEDNNSTESSENSFEKMLARFGVNATMFHPANASNTPSPVQDSWDTGHTWSVMSREITEAKDIAYGELGRIEYHTIPLHLLLKRTLDLVKSRPELDSTDNRTSMGELLTKLGVGIQRKLLRDDISTIPKWGYENDSWDFIVHTTVETETHFARRCVTSAIAD</sequence>
<accession>A0A5N6THV5</accession>